<protein>
    <submittedName>
        <fullName evidence="9">RDD family protein</fullName>
    </submittedName>
</protein>
<dbReference type="InterPro" id="IPR016795">
    <property type="entry name" value="UCP021697"/>
</dbReference>
<dbReference type="PIRSF" id="PIRSF021697">
    <property type="entry name" value="UCP021697"/>
    <property type="match status" value="1"/>
</dbReference>
<sequence length="152" mass="16297">MANRWTGSWLSGPGAAREPEADEQQRWRGERLGLPQDGPDAVAGWGRRAAALVIDWVPCALVAEFLTQNPATSALALFAVYVALAVALTGRTVGKAIVGLRVARLDNRARPPIGAAVLRAVLTCLVIPPVVYDKDGRGLHDKALRTVVLRTR</sequence>
<evidence type="ECO:0000256" key="5">
    <source>
        <dbReference type="ARBA" id="ARBA00023136"/>
    </source>
</evidence>
<dbReference type="AlphaFoldDB" id="A0A1M5BV91"/>
<dbReference type="PANTHER" id="PTHR36115:SF6">
    <property type="entry name" value="PROLINE-RICH ANTIGEN HOMOLOG"/>
    <property type="match status" value="1"/>
</dbReference>
<accession>A0A1M5BV91</accession>
<dbReference type="STRING" id="2017.SAMN05444320_103743"/>
<name>A0A1M5BV91_STRHI</name>
<dbReference type="RefSeq" id="WP_073482436.1">
    <property type="nucleotide sequence ID" value="NZ_FQVN01000003.1"/>
</dbReference>
<evidence type="ECO:0000256" key="7">
    <source>
        <dbReference type="SAM" id="Phobius"/>
    </source>
</evidence>
<evidence type="ECO:0000259" key="8">
    <source>
        <dbReference type="Pfam" id="PF06271"/>
    </source>
</evidence>
<comment type="subcellular location">
    <subcellularLocation>
        <location evidence="1">Cell membrane</location>
        <topology evidence="1">Multi-pass membrane protein</topology>
    </subcellularLocation>
</comment>
<dbReference type="PANTHER" id="PTHR36115">
    <property type="entry name" value="PROLINE-RICH ANTIGEN HOMOLOG-RELATED"/>
    <property type="match status" value="1"/>
</dbReference>
<keyword evidence="2" id="KW-1003">Cell membrane</keyword>
<evidence type="ECO:0000256" key="1">
    <source>
        <dbReference type="ARBA" id="ARBA00004651"/>
    </source>
</evidence>
<evidence type="ECO:0000313" key="9">
    <source>
        <dbReference type="EMBL" id="SHF46271.1"/>
    </source>
</evidence>
<proteinExistence type="predicted"/>
<dbReference type="InterPro" id="IPR010432">
    <property type="entry name" value="RDD"/>
</dbReference>
<evidence type="ECO:0000256" key="6">
    <source>
        <dbReference type="SAM" id="MobiDB-lite"/>
    </source>
</evidence>
<reference evidence="9 10" key="1">
    <citation type="submission" date="2016-11" db="EMBL/GenBank/DDBJ databases">
        <authorList>
            <person name="Jaros S."/>
            <person name="Januszkiewicz K."/>
            <person name="Wedrychowicz H."/>
        </authorList>
    </citation>
    <scope>NUCLEOTIDE SEQUENCE [LARGE SCALE GENOMIC DNA]</scope>
    <source>
        <strain evidence="9 10">DSM 44523</strain>
    </source>
</reference>
<keyword evidence="5 7" id="KW-0472">Membrane</keyword>
<feature type="region of interest" description="Disordered" evidence="6">
    <location>
        <begin position="1"/>
        <end position="23"/>
    </location>
</feature>
<dbReference type="InterPro" id="IPR051791">
    <property type="entry name" value="Pra-immunoreactive"/>
</dbReference>
<evidence type="ECO:0000256" key="4">
    <source>
        <dbReference type="ARBA" id="ARBA00022989"/>
    </source>
</evidence>
<evidence type="ECO:0000313" key="10">
    <source>
        <dbReference type="Proteomes" id="UP000184501"/>
    </source>
</evidence>
<dbReference type="Proteomes" id="UP000184501">
    <property type="component" value="Unassembled WGS sequence"/>
</dbReference>
<dbReference type="OrthoDB" id="5187110at2"/>
<feature type="transmembrane region" description="Helical" evidence="7">
    <location>
        <begin position="74"/>
        <end position="93"/>
    </location>
</feature>
<dbReference type="GO" id="GO:0005886">
    <property type="term" value="C:plasma membrane"/>
    <property type="evidence" value="ECO:0007669"/>
    <property type="project" value="UniProtKB-SubCell"/>
</dbReference>
<feature type="domain" description="RDD" evidence="8">
    <location>
        <begin position="43"/>
        <end position="142"/>
    </location>
</feature>
<keyword evidence="4 7" id="KW-1133">Transmembrane helix</keyword>
<feature type="transmembrane region" description="Helical" evidence="7">
    <location>
        <begin position="113"/>
        <end position="132"/>
    </location>
</feature>
<dbReference type="Pfam" id="PF06271">
    <property type="entry name" value="RDD"/>
    <property type="match status" value="1"/>
</dbReference>
<gene>
    <name evidence="9" type="ORF">SAMN05444320_103743</name>
</gene>
<organism evidence="9 10">
    <name type="scientific">Streptoalloteichus hindustanus</name>
    <dbReference type="NCBI Taxonomy" id="2017"/>
    <lineage>
        <taxon>Bacteria</taxon>
        <taxon>Bacillati</taxon>
        <taxon>Actinomycetota</taxon>
        <taxon>Actinomycetes</taxon>
        <taxon>Pseudonocardiales</taxon>
        <taxon>Pseudonocardiaceae</taxon>
        <taxon>Streptoalloteichus</taxon>
    </lineage>
</organism>
<keyword evidence="10" id="KW-1185">Reference proteome</keyword>
<keyword evidence="3 7" id="KW-0812">Transmembrane</keyword>
<evidence type="ECO:0000256" key="2">
    <source>
        <dbReference type="ARBA" id="ARBA00022475"/>
    </source>
</evidence>
<dbReference type="EMBL" id="FQVN01000003">
    <property type="protein sequence ID" value="SHF46271.1"/>
    <property type="molecule type" value="Genomic_DNA"/>
</dbReference>
<evidence type="ECO:0000256" key="3">
    <source>
        <dbReference type="ARBA" id="ARBA00022692"/>
    </source>
</evidence>